<proteinExistence type="inferred from homology"/>
<feature type="region of interest" description="Disordered" evidence="4">
    <location>
        <begin position="1"/>
        <end position="25"/>
    </location>
</feature>
<evidence type="ECO:0000256" key="3">
    <source>
        <dbReference type="ARBA" id="ARBA00022679"/>
    </source>
</evidence>
<protein>
    <submittedName>
        <fullName evidence="6">SAM-dependent methyltransferase</fullName>
    </submittedName>
</protein>
<evidence type="ECO:0000256" key="2">
    <source>
        <dbReference type="ARBA" id="ARBA00022603"/>
    </source>
</evidence>
<dbReference type="AlphaFoldDB" id="A0A2W2BCS0"/>
<name>A0A2W2BCS0_9ACTN</name>
<comment type="similarity">
    <text evidence="1">Belongs to the methyltransferase superfamily.</text>
</comment>
<keyword evidence="3 6" id="KW-0808">Transferase</keyword>
<dbReference type="InterPro" id="IPR013216">
    <property type="entry name" value="Methyltransf_11"/>
</dbReference>
<feature type="compositionally biased region" description="Basic and acidic residues" evidence="4">
    <location>
        <begin position="8"/>
        <end position="25"/>
    </location>
</feature>
<feature type="domain" description="Methyltransferase type 11" evidence="5">
    <location>
        <begin position="51"/>
        <end position="138"/>
    </location>
</feature>
<evidence type="ECO:0000313" key="6">
    <source>
        <dbReference type="EMBL" id="PZF83812.1"/>
    </source>
</evidence>
<dbReference type="SUPFAM" id="SSF53335">
    <property type="entry name" value="S-adenosyl-L-methionine-dependent methyltransferases"/>
    <property type="match status" value="1"/>
</dbReference>
<keyword evidence="7" id="KW-1185">Reference proteome</keyword>
<dbReference type="PANTHER" id="PTHR44942:SF4">
    <property type="entry name" value="METHYLTRANSFERASE TYPE 11 DOMAIN-CONTAINING PROTEIN"/>
    <property type="match status" value="1"/>
</dbReference>
<accession>A0A2W2BCS0</accession>
<keyword evidence="2 6" id="KW-0489">Methyltransferase</keyword>
<evidence type="ECO:0000259" key="5">
    <source>
        <dbReference type="Pfam" id="PF08241"/>
    </source>
</evidence>
<dbReference type="EMBL" id="POTW01000021">
    <property type="protein sequence ID" value="PZF83812.1"/>
    <property type="molecule type" value="Genomic_DNA"/>
</dbReference>
<evidence type="ECO:0000313" key="7">
    <source>
        <dbReference type="Proteomes" id="UP000248764"/>
    </source>
</evidence>
<evidence type="ECO:0000256" key="4">
    <source>
        <dbReference type="SAM" id="MobiDB-lite"/>
    </source>
</evidence>
<comment type="caution">
    <text evidence="6">The sequence shown here is derived from an EMBL/GenBank/DDBJ whole genome shotgun (WGS) entry which is preliminary data.</text>
</comment>
<dbReference type="Gene3D" id="3.40.50.150">
    <property type="entry name" value="Vaccinia Virus protein VP39"/>
    <property type="match status" value="1"/>
</dbReference>
<evidence type="ECO:0000256" key="1">
    <source>
        <dbReference type="ARBA" id="ARBA00008361"/>
    </source>
</evidence>
<reference evidence="6 7" key="1">
    <citation type="submission" date="2018-01" db="EMBL/GenBank/DDBJ databases">
        <title>Draft genome sequence of Jiangella sp. GTF31.</title>
        <authorList>
            <person name="Sahin N."/>
            <person name="Ay H."/>
            <person name="Saygin H."/>
        </authorList>
    </citation>
    <scope>NUCLEOTIDE SEQUENCE [LARGE SCALE GENOMIC DNA]</scope>
    <source>
        <strain evidence="6 7">GTF31</strain>
    </source>
</reference>
<dbReference type="PANTHER" id="PTHR44942">
    <property type="entry name" value="METHYLTRANSF_11 DOMAIN-CONTAINING PROTEIN"/>
    <property type="match status" value="1"/>
</dbReference>
<dbReference type="GO" id="GO:0032259">
    <property type="term" value="P:methylation"/>
    <property type="evidence" value="ECO:0007669"/>
    <property type="project" value="UniProtKB-KW"/>
</dbReference>
<dbReference type="CDD" id="cd02440">
    <property type="entry name" value="AdoMet_MTases"/>
    <property type="match status" value="1"/>
</dbReference>
<dbReference type="GO" id="GO:0008757">
    <property type="term" value="F:S-adenosylmethionine-dependent methyltransferase activity"/>
    <property type="evidence" value="ECO:0007669"/>
    <property type="project" value="InterPro"/>
</dbReference>
<dbReference type="Proteomes" id="UP000248764">
    <property type="component" value="Unassembled WGS sequence"/>
</dbReference>
<sequence>MPTLASGEPHRQRDVAESFGSDTRRYDRARPGYPAAMVERILAAAPGPDLLDVGIGTGIAARQFRAAGCHVLGVDPDERMVAAARRDGFAAEVARFEDWAPAGRTFDAVVSGQTWHWVDPVAGAAQAARVLRPGGLLALFWNVFDAAPEVAAAFAAVHRELTGPLARLWSAPAIDGYAQLAAAAADGVRTAGGFGEPAQWRYEWERPYTRDEWLDQLPTQGGYARLPDQEQATLLAGIGAAIDRLGGAFTMTYTTVVVVARRD</sequence>
<dbReference type="Pfam" id="PF08241">
    <property type="entry name" value="Methyltransf_11"/>
    <property type="match status" value="1"/>
</dbReference>
<dbReference type="InterPro" id="IPR051052">
    <property type="entry name" value="Diverse_substrate_MTase"/>
</dbReference>
<gene>
    <name evidence="6" type="ORF">C1I92_11010</name>
</gene>
<dbReference type="InterPro" id="IPR029063">
    <property type="entry name" value="SAM-dependent_MTases_sf"/>
</dbReference>
<dbReference type="RefSeq" id="WP_111254709.1">
    <property type="nucleotide sequence ID" value="NZ_POTW01000021.1"/>
</dbReference>
<organism evidence="6 7">
    <name type="scientific">Jiangella anatolica</name>
    <dbReference type="NCBI Taxonomy" id="2670374"/>
    <lineage>
        <taxon>Bacteria</taxon>
        <taxon>Bacillati</taxon>
        <taxon>Actinomycetota</taxon>
        <taxon>Actinomycetes</taxon>
        <taxon>Jiangellales</taxon>
        <taxon>Jiangellaceae</taxon>
        <taxon>Jiangella</taxon>
    </lineage>
</organism>